<evidence type="ECO:0000313" key="3">
    <source>
        <dbReference type="Proteomes" id="UP001151760"/>
    </source>
</evidence>
<feature type="compositionally biased region" description="Acidic residues" evidence="1">
    <location>
        <begin position="123"/>
        <end position="146"/>
    </location>
</feature>
<feature type="compositionally biased region" description="Acidic residues" evidence="1">
    <location>
        <begin position="167"/>
        <end position="200"/>
    </location>
</feature>
<sequence length="289" mass="32444">MLESSAYKTYFAFASKERAPKPKCVRKKADPNTSPKQKPVQATKGTRLMSKAKVAKPDKKKQSAKKTKAKGLTVLYEVMELTLSQRFLMSSNKSSGIDEGTSTIPGVPDVPIYESKSEKEYWGDSDEEDDDEDDFDDDSDDNDESGDERTKSDSDESPYPNKTNEEHTEEEEEYDNEFNIDEEEKIDDEESMDEEDDDEVTKELYDDVNVNLGNKDADMTNVDQGRADQQNVSQQSGFEQDEEDAHVTLTPIASLMETTAQHATAILEITSSFTTTVPSPPPFFNPLSH</sequence>
<feature type="region of interest" description="Disordered" evidence="1">
    <location>
        <begin position="212"/>
        <end position="243"/>
    </location>
</feature>
<reference evidence="2" key="2">
    <citation type="submission" date="2022-01" db="EMBL/GenBank/DDBJ databases">
        <authorList>
            <person name="Yamashiro T."/>
            <person name="Shiraishi A."/>
            <person name="Satake H."/>
            <person name="Nakayama K."/>
        </authorList>
    </citation>
    <scope>NUCLEOTIDE SEQUENCE</scope>
</reference>
<protein>
    <submittedName>
        <fullName evidence="2">Uncharacterized protein</fullName>
    </submittedName>
</protein>
<evidence type="ECO:0000313" key="2">
    <source>
        <dbReference type="EMBL" id="GJT28485.1"/>
    </source>
</evidence>
<dbReference type="EMBL" id="BQNB010014464">
    <property type="protein sequence ID" value="GJT28485.1"/>
    <property type="molecule type" value="Genomic_DNA"/>
</dbReference>
<dbReference type="Proteomes" id="UP001151760">
    <property type="component" value="Unassembled WGS sequence"/>
</dbReference>
<feature type="compositionally biased region" description="Polar residues" evidence="1">
    <location>
        <begin position="92"/>
        <end position="104"/>
    </location>
</feature>
<reference evidence="2" key="1">
    <citation type="journal article" date="2022" name="Int. J. Mol. Sci.">
        <title>Draft Genome of Tanacetum Coccineum: Genomic Comparison of Closely Related Tanacetum-Family Plants.</title>
        <authorList>
            <person name="Yamashiro T."/>
            <person name="Shiraishi A."/>
            <person name="Nakayama K."/>
            <person name="Satake H."/>
        </authorList>
    </citation>
    <scope>NUCLEOTIDE SEQUENCE</scope>
</reference>
<organism evidence="2 3">
    <name type="scientific">Tanacetum coccineum</name>
    <dbReference type="NCBI Taxonomy" id="301880"/>
    <lineage>
        <taxon>Eukaryota</taxon>
        <taxon>Viridiplantae</taxon>
        <taxon>Streptophyta</taxon>
        <taxon>Embryophyta</taxon>
        <taxon>Tracheophyta</taxon>
        <taxon>Spermatophyta</taxon>
        <taxon>Magnoliopsida</taxon>
        <taxon>eudicotyledons</taxon>
        <taxon>Gunneridae</taxon>
        <taxon>Pentapetalae</taxon>
        <taxon>asterids</taxon>
        <taxon>campanulids</taxon>
        <taxon>Asterales</taxon>
        <taxon>Asteraceae</taxon>
        <taxon>Asteroideae</taxon>
        <taxon>Anthemideae</taxon>
        <taxon>Anthemidinae</taxon>
        <taxon>Tanacetum</taxon>
    </lineage>
</organism>
<gene>
    <name evidence="2" type="ORF">Tco_0908760</name>
</gene>
<feature type="region of interest" description="Disordered" evidence="1">
    <location>
        <begin position="92"/>
        <end position="200"/>
    </location>
</feature>
<accession>A0ABQ5CN23</accession>
<comment type="caution">
    <text evidence="2">The sequence shown here is derived from an EMBL/GenBank/DDBJ whole genome shotgun (WGS) entry which is preliminary data.</text>
</comment>
<name>A0ABQ5CN23_9ASTR</name>
<feature type="region of interest" description="Disordered" evidence="1">
    <location>
        <begin position="18"/>
        <end position="71"/>
    </location>
</feature>
<feature type="compositionally biased region" description="Polar residues" evidence="1">
    <location>
        <begin position="221"/>
        <end position="238"/>
    </location>
</feature>
<proteinExistence type="predicted"/>
<evidence type="ECO:0000256" key="1">
    <source>
        <dbReference type="SAM" id="MobiDB-lite"/>
    </source>
</evidence>
<keyword evidence="3" id="KW-1185">Reference proteome</keyword>